<keyword evidence="2" id="KW-0863">Zinc-finger</keyword>
<keyword evidence="3" id="KW-0862">Zinc</keyword>
<reference evidence="4 5" key="1">
    <citation type="submission" date="2021-04" db="EMBL/GenBank/DDBJ databases">
        <authorList>
            <person name="De Guttry C."/>
            <person name="Zahm M."/>
            <person name="Klopp C."/>
            <person name="Cabau C."/>
            <person name="Louis A."/>
            <person name="Berthelot C."/>
            <person name="Parey E."/>
            <person name="Roest Crollius H."/>
            <person name="Montfort J."/>
            <person name="Robinson-Rechavi M."/>
            <person name="Bucao C."/>
            <person name="Bouchez O."/>
            <person name="Gislard M."/>
            <person name="Lluch J."/>
            <person name="Milhes M."/>
            <person name="Lampietro C."/>
            <person name="Lopez Roques C."/>
            <person name="Donnadieu C."/>
            <person name="Braasch I."/>
            <person name="Desvignes T."/>
            <person name="Postlethwait J."/>
            <person name="Bobe J."/>
            <person name="Wedekind C."/>
            <person name="Guiguen Y."/>
        </authorList>
    </citation>
    <scope>NUCLEOTIDE SEQUENCE [LARGE SCALE GENOMIC DNA]</scope>
    <source>
        <strain evidence="4">Cs_M1</strain>
        <tissue evidence="4">Blood</tissue>
    </source>
</reference>
<organism evidence="4 5">
    <name type="scientific">Coregonus suidteri</name>
    <dbReference type="NCBI Taxonomy" id="861788"/>
    <lineage>
        <taxon>Eukaryota</taxon>
        <taxon>Metazoa</taxon>
        <taxon>Chordata</taxon>
        <taxon>Craniata</taxon>
        <taxon>Vertebrata</taxon>
        <taxon>Euteleostomi</taxon>
        <taxon>Actinopterygii</taxon>
        <taxon>Neopterygii</taxon>
        <taxon>Teleostei</taxon>
        <taxon>Protacanthopterygii</taxon>
        <taxon>Salmoniformes</taxon>
        <taxon>Salmonidae</taxon>
        <taxon>Coregoninae</taxon>
        <taxon>Coregonus</taxon>
    </lineage>
</organism>
<protein>
    <submittedName>
        <fullName evidence="4">Uncharacterized protein</fullName>
    </submittedName>
</protein>
<evidence type="ECO:0000313" key="5">
    <source>
        <dbReference type="Proteomes" id="UP001356427"/>
    </source>
</evidence>
<accession>A0AAN8MB50</accession>
<evidence type="ECO:0000256" key="3">
    <source>
        <dbReference type="ARBA" id="ARBA00022833"/>
    </source>
</evidence>
<dbReference type="EMBL" id="JAGTTL010000002">
    <property type="protein sequence ID" value="KAK6326424.1"/>
    <property type="molecule type" value="Genomic_DNA"/>
</dbReference>
<comment type="caution">
    <text evidence="4">The sequence shown here is derived from an EMBL/GenBank/DDBJ whole genome shotgun (WGS) entry which is preliminary data.</text>
</comment>
<evidence type="ECO:0000256" key="1">
    <source>
        <dbReference type="ARBA" id="ARBA00022723"/>
    </source>
</evidence>
<proteinExistence type="predicted"/>
<evidence type="ECO:0000313" key="4">
    <source>
        <dbReference type="EMBL" id="KAK6326424.1"/>
    </source>
</evidence>
<dbReference type="PANTHER" id="PTHR17614:SF12">
    <property type="entry name" value="ZINC FINGER PROTEIN 804B"/>
    <property type="match status" value="1"/>
</dbReference>
<keyword evidence="5" id="KW-1185">Reference proteome</keyword>
<name>A0AAN8MB50_9TELE</name>
<feature type="non-terminal residue" evidence="4">
    <location>
        <position position="118"/>
    </location>
</feature>
<dbReference type="GO" id="GO:0005634">
    <property type="term" value="C:nucleus"/>
    <property type="evidence" value="ECO:0007669"/>
    <property type="project" value="TreeGrafter"/>
</dbReference>
<dbReference type="GO" id="GO:0008270">
    <property type="term" value="F:zinc ion binding"/>
    <property type="evidence" value="ECO:0007669"/>
    <property type="project" value="UniProtKB-KW"/>
</dbReference>
<dbReference type="Proteomes" id="UP001356427">
    <property type="component" value="Unassembled WGS sequence"/>
</dbReference>
<dbReference type="PANTHER" id="PTHR17614">
    <property type="entry name" value="ZINC FINGER-CONTAINING"/>
    <property type="match status" value="1"/>
</dbReference>
<evidence type="ECO:0000256" key="2">
    <source>
        <dbReference type="ARBA" id="ARBA00022771"/>
    </source>
</evidence>
<keyword evidence="1" id="KW-0479">Metal-binding</keyword>
<sequence>MLLSVGLGLRGGILDSLLHLVKSPVNRTNRRPHTRKTPAHWEALGRMSCSTCYYLVISSTHLSNGHFRRVKGVFRGPLCPTASSQSPDHGESAAGTVEDNGKSSFFCQLCEKQYLRHQ</sequence>
<gene>
    <name evidence="4" type="ORF">J4Q44_G00020690</name>
</gene>
<dbReference type="AlphaFoldDB" id="A0AAN8MB50"/>
<dbReference type="InterPro" id="IPR052445">
    <property type="entry name" value="ZnF-G_patch_domain"/>
</dbReference>